<name>A0ABQ1UTU2_9FLAO</name>
<sequence length="78" mass="8676">MCWCLIIDATARILSCSSRNAQRIAKTIKPRNCEGFIVFKIMHRKKCKSLTGFINSAQPGAGGTTAHEFGHIFGYQIM</sequence>
<reference evidence="2" key="1">
    <citation type="journal article" date="2019" name="Int. J. Syst. Evol. Microbiol.">
        <title>The Global Catalogue of Microorganisms (GCM) 10K type strain sequencing project: providing services to taxonomists for standard genome sequencing and annotation.</title>
        <authorList>
            <consortium name="The Broad Institute Genomics Platform"/>
            <consortium name="The Broad Institute Genome Sequencing Center for Infectious Disease"/>
            <person name="Wu L."/>
            <person name="Ma J."/>
        </authorList>
    </citation>
    <scope>NUCLEOTIDE SEQUENCE [LARGE SCALE GENOMIC DNA]</scope>
    <source>
        <strain evidence="2">CGMCC 1.16060</strain>
    </source>
</reference>
<protein>
    <submittedName>
        <fullName evidence="1">Uncharacterized protein</fullName>
    </submittedName>
</protein>
<organism evidence="1 2">
    <name type="scientific">Flavobacterium limi</name>
    <dbReference type="NCBI Taxonomy" id="2045105"/>
    <lineage>
        <taxon>Bacteria</taxon>
        <taxon>Pseudomonadati</taxon>
        <taxon>Bacteroidota</taxon>
        <taxon>Flavobacteriia</taxon>
        <taxon>Flavobacteriales</taxon>
        <taxon>Flavobacteriaceae</taxon>
        <taxon>Flavobacterium</taxon>
    </lineage>
</organism>
<dbReference type="Proteomes" id="UP000655016">
    <property type="component" value="Unassembled WGS sequence"/>
</dbReference>
<evidence type="ECO:0000313" key="2">
    <source>
        <dbReference type="Proteomes" id="UP000655016"/>
    </source>
</evidence>
<gene>
    <name evidence="1" type="ORF">GCM10011518_38920</name>
</gene>
<comment type="caution">
    <text evidence="1">The sequence shown here is derived from an EMBL/GenBank/DDBJ whole genome shotgun (WGS) entry which is preliminary data.</text>
</comment>
<accession>A0ABQ1UTU2</accession>
<dbReference type="EMBL" id="BMKP01000011">
    <property type="protein sequence ID" value="GGF25784.1"/>
    <property type="molecule type" value="Genomic_DNA"/>
</dbReference>
<evidence type="ECO:0000313" key="1">
    <source>
        <dbReference type="EMBL" id="GGF25784.1"/>
    </source>
</evidence>
<proteinExistence type="predicted"/>
<keyword evidence="2" id="KW-1185">Reference proteome</keyword>